<dbReference type="Pfam" id="PF16065">
    <property type="entry name" value="DUF4807"/>
    <property type="match status" value="1"/>
</dbReference>
<dbReference type="PANTHER" id="PTHR36693:SF1">
    <property type="entry name" value="GH02722P"/>
    <property type="match status" value="1"/>
</dbReference>
<evidence type="ECO:0000313" key="3">
    <source>
        <dbReference type="Proteomes" id="UP000241890"/>
    </source>
</evidence>
<dbReference type="Proteomes" id="UP000241890">
    <property type="component" value="Unassembled WGS sequence"/>
</dbReference>
<dbReference type="AlphaFoldDB" id="A0A2R5GE89"/>
<evidence type="ECO:0000313" key="2">
    <source>
        <dbReference type="EMBL" id="GBG26124.1"/>
    </source>
</evidence>
<accession>A0A2R5GE89</accession>
<name>A0A2R5GE89_9STRA</name>
<organism evidence="2 3">
    <name type="scientific">Hondaea fermentalgiana</name>
    <dbReference type="NCBI Taxonomy" id="2315210"/>
    <lineage>
        <taxon>Eukaryota</taxon>
        <taxon>Sar</taxon>
        <taxon>Stramenopiles</taxon>
        <taxon>Bigyra</taxon>
        <taxon>Labyrinthulomycetes</taxon>
        <taxon>Thraustochytrida</taxon>
        <taxon>Thraustochytriidae</taxon>
        <taxon>Hondaea</taxon>
    </lineage>
</organism>
<reference evidence="2 3" key="1">
    <citation type="submission" date="2017-12" db="EMBL/GenBank/DDBJ databases">
        <title>Sequencing, de novo assembly and annotation of complete genome of a new Thraustochytrid species, strain FCC1311.</title>
        <authorList>
            <person name="Sedici K."/>
            <person name="Godart F."/>
            <person name="Aiese Cigliano R."/>
            <person name="Sanseverino W."/>
            <person name="Barakat M."/>
            <person name="Ortet P."/>
            <person name="Marechal E."/>
            <person name="Cagnac O."/>
            <person name="Amato A."/>
        </authorList>
    </citation>
    <scope>NUCLEOTIDE SEQUENCE [LARGE SCALE GENOMIC DNA]</scope>
</reference>
<dbReference type="PANTHER" id="PTHR36693">
    <property type="entry name" value="GH02722P"/>
    <property type="match status" value="1"/>
</dbReference>
<gene>
    <name evidence="2" type="ORF">FCC1311_023442</name>
</gene>
<feature type="compositionally biased region" description="Basic and acidic residues" evidence="1">
    <location>
        <begin position="39"/>
        <end position="51"/>
    </location>
</feature>
<dbReference type="InParanoid" id="A0A2R5GE89"/>
<proteinExistence type="predicted"/>
<dbReference type="InterPro" id="IPR032072">
    <property type="entry name" value="DUF4807"/>
</dbReference>
<dbReference type="OrthoDB" id="121932at2759"/>
<feature type="region of interest" description="Disordered" evidence="1">
    <location>
        <begin position="31"/>
        <end position="51"/>
    </location>
</feature>
<keyword evidence="3" id="KW-1185">Reference proteome</keyword>
<comment type="caution">
    <text evidence="2">The sequence shown here is derived from an EMBL/GenBank/DDBJ whole genome shotgun (WGS) entry which is preliminary data.</text>
</comment>
<protein>
    <submittedName>
        <fullName evidence="2">Uncharacterized protein</fullName>
    </submittedName>
</protein>
<evidence type="ECO:0000256" key="1">
    <source>
        <dbReference type="SAM" id="MobiDB-lite"/>
    </source>
</evidence>
<sequence length="284" mass="33018">MAEAVVVALRASHLEREDSERWLRALLRRAGKPSGPKNAETHDEAKDHGEKEQKKLLGWPCLATYDVIVPTFERMRTLADRMLEDAEALREGGFQRIACVRDAKGWDVIICGTPGRLFEARTQGFALLRVHLYRDGGLRLLRPCDLAWSRRVLWLLDLRVGLRTANAYISTLGGGHFLCRQLDQAENMALRQLAVAYWLGDPVLASQCRIHLAYNIMQRGKLGLARWWILREWNFVHRLDHDLLKSMLRSAWHYRRQLVRHRHVLTQTPQDRLRDSFARQRFVS</sequence>
<dbReference type="EMBL" id="BEYU01000019">
    <property type="protein sequence ID" value="GBG26124.1"/>
    <property type="molecule type" value="Genomic_DNA"/>
</dbReference>